<organism evidence="1 2">
    <name type="scientific">Dendrobium thyrsiflorum</name>
    <name type="common">Pinecone-like raceme dendrobium</name>
    <name type="synonym">Orchid</name>
    <dbReference type="NCBI Taxonomy" id="117978"/>
    <lineage>
        <taxon>Eukaryota</taxon>
        <taxon>Viridiplantae</taxon>
        <taxon>Streptophyta</taxon>
        <taxon>Embryophyta</taxon>
        <taxon>Tracheophyta</taxon>
        <taxon>Spermatophyta</taxon>
        <taxon>Magnoliopsida</taxon>
        <taxon>Liliopsida</taxon>
        <taxon>Asparagales</taxon>
        <taxon>Orchidaceae</taxon>
        <taxon>Epidendroideae</taxon>
        <taxon>Malaxideae</taxon>
        <taxon>Dendrobiinae</taxon>
        <taxon>Dendrobium</taxon>
    </lineage>
</organism>
<accession>A0ABD0UF31</accession>
<evidence type="ECO:0000313" key="2">
    <source>
        <dbReference type="Proteomes" id="UP001552299"/>
    </source>
</evidence>
<gene>
    <name evidence="1" type="ORF">M5K25_019218</name>
</gene>
<reference evidence="1 2" key="1">
    <citation type="journal article" date="2024" name="Plant Biotechnol. J.">
        <title>Dendrobium thyrsiflorum genome and its molecular insights into genes involved in important horticultural traits.</title>
        <authorList>
            <person name="Chen B."/>
            <person name="Wang J.Y."/>
            <person name="Zheng P.J."/>
            <person name="Li K.L."/>
            <person name="Liang Y.M."/>
            <person name="Chen X.F."/>
            <person name="Zhang C."/>
            <person name="Zhao X."/>
            <person name="He X."/>
            <person name="Zhang G.Q."/>
            <person name="Liu Z.J."/>
            <person name="Xu Q."/>
        </authorList>
    </citation>
    <scope>NUCLEOTIDE SEQUENCE [LARGE SCALE GENOMIC DNA]</scope>
    <source>
        <strain evidence="1">GZMU011</strain>
    </source>
</reference>
<dbReference type="AlphaFoldDB" id="A0ABD0UF31"/>
<name>A0ABD0UF31_DENTH</name>
<keyword evidence="2" id="KW-1185">Reference proteome</keyword>
<dbReference type="Proteomes" id="UP001552299">
    <property type="component" value="Unassembled WGS sequence"/>
</dbReference>
<proteinExistence type="predicted"/>
<dbReference type="EMBL" id="JANQDX010000015">
    <property type="protein sequence ID" value="KAL0911105.1"/>
    <property type="molecule type" value="Genomic_DNA"/>
</dbReference>
<evidence type="ECO:0000313" key="1">
    <source>
        <dbReference type="EMBL" id="KAL0911105.1"/>
    </source>
</evidence>
<protein>
    <submittedName>
        <fullName evidence="1">Uncharacterized protein</fullName>
    </submittedName>
</protein>
<comment type="caution">
    <text evidence="1">The sequence shown here is derived from an EMBL/GenBank/DDBJ whole genome shotgun (WGS) entry which is preliminary data.</text>
</comment>
<sequence length="177" mass="19817">MGGMMLNLIKIPWFYHPGLSWSLVYLVRRDSRPNLTEGFLSAIMTAKSPDQRVPVTIFYMWCHLAEKPSNLIDFVYLPTKDQVNMLATRLVESIGGLGYGVDERISIELEVGIGVVVADVLNGTTKSVLQSRVIFGCQSSILTVLARFDCKGLPYRYIQCSYRNDAAHLAIEGRLTI</sequence>